<dbReference type="AlphaFoldDB" id="A0A0R1UCP3"/>
<feature type="transmembrane region" description="Helical" evidence="7">
    <location>
        <begin position="346"/>
        <end position="368"/>
    </location>
</feature>
<dbReference type="InterPro" id="IPR011701">
    <property type="entry name" value="MFS"/>
</dbReference>
<gene>
    <name evidence="9" type="ORF">FC43_GL000129</name>
</gene>
<evidence type="ECO:0000256" key="4">
    <source>
        <dbReference type="ARBA" id="ARBA00022692"/>
    </source>
</evidence>
<evidence type="ECO:0000259" key="8">
    <source>
        <dbReference type="PROSITE" id="PS50850"/>
    </source>
</evidence>
<feature type="transmembrane region" description="Helical" evidence="7">
    <location>
        <begin position="56"/>
        <end position="78"/>
    </location>
</feature>
<dbReference type="SUPFAM" id="SSF103473">
    <property type="entry name" value="MFS general substrate transporter"/>
    <property type="match status" value="1"/>
</dbReference>
<dbReference type="InterPro" id="IPR036259">
    <property type="entry name" value="MFS_trans_sf"/>
</dbReference>
<dbReference type="CDD" id="cd17324">
    <property type="entry name" value="MFS_NepI_like"/>
    <property type="match status" value="1"/>
</dbReference>
<dbReference type="GO" id="GO:0022857">
    <property type="term" value="F:transmembrane transporter activity"/>
    <property type="evidence" value="ECO:0007669"/>
    <property type="project" value="InterPro"/>
</dbReference>
<keyword evidence="6 7" id="KW-0472">Membrane</keyword>
<evidence type="ECO:0000256" key="3">
    <source>
        <dbReference type="ARBA" id="ARBA00022475"/>
    </source>
</evidence>
<evidence type="ECO:0000256" key="6">
    <source>
        <dbReference type="ARBA" id="ARBA00023136"/>
    </source>
</evidence>
<keyword evidence="5 7" id="KW-1133">Transmembrane helix</keyword>
<dbReference type="EMBL" id="AZFK01000076">
    <property type="protein sequence ID" value="KRL88517.1"/>
    <property type="molecule type" value="Genomic_DNA"/>
</dbReference>
<comment type="caution">
    <text evidence="9">The sequence shown here is derived from an EMBL/GenBank/DDBJ whole genome shotgun (WGS) entry which is preliminary data.</text>
</comment>
<comment type="subcellular location">
    <subcellularLocation>
        <location evidence="1">Cell membrane</location>
        <topology evidence="1">Multi-pass membrane protein</topology>
    </subcellularLocation>
</comment>
<organism evidence="9 10">
    <name type="scientific">Limosilactobacillus ingluviei DSM 15946</name>
    <dbReference type="NCBI Taxonomy" id="1423760"/>
    <lineage>
        <taxon>Bacteria</taxon>
        <taxon>Bacillati</taxon>
        <taxon>Bacillota</taxon>
        <taxon>Bacilli</taxon>
        <taxon>Lactobacillales</taxon>
        <taxon>Lactobacillaceae</taxon>
        <taxon>Limosilactobacillus</taxon>
    </lineage>
</organism>
<dbReference type="InterPro" id="IPR050189">
    <property type="entry name" value="MFS_Efflux_Transporters"/>
</dbReference>
<feature type="transmembrane region" description="Helical" evidence="7">
    <location>
        <begin position="21"/>
        <end position="44"/>
    </location>
</feature>
<feature type="transmembrane region" description="Helical" evidence="7">
    <location>
        <begin position="380"/>
        <end position="399"/>
    </location>
</feature>
<keyword evidence="2" id="KW-0813">Transport</keyword>
<feature type="transmembrane region" description="Helical" evidence="7">
    <location>
        <begin position="221"/>
        <end position="240"/>
    </location>
</feature>
<accession>A0A0R1UCP3</accession>
<dbReference type="PROSITE" id="PS50850">
    <property type="entry name" value="MFS"/>
    <property type="match status" value="1"/>
</dbReference>
<feature type="transmembrane region" description="Helical" evidence="7">
    <location>
        <begin position="116"/>
        <end position="137"/>
    </location>
</feature>
<feature type="domain" description="Major facilitator superfamily (MFS) profile" evidence="8">
    <location>
        <begin position="24"/>
        <end position="403"/>
    </location>
</feature>
<feature type="transmembrane region" description="Helical" evidence="7">
    <location>
        <begin position="149"/>
        <end position="173"/>
    </location>
</feature>
<dbReference type="PATRIC" id="fig|1423760.3.peg.144"/>
<dbReference type="Proteomes" id="UP000050816">
    <property type="component" value="Unassembled WGS sequence"/>
</dbReference>
<reference evidence="9 10" key="1">
    <citation type="journal article" date="2015" name="Genome Announc.">
        <title>Expanding the biotechnology potential of lactobacilli through comparative genomics of 213 strains and associated genera.</title>
        <authorList>
            <person name="Sun Z."/>
            <person name="Harris H.M."/>
            <person name="McCann A."/>
            <person name="Guo C."/>
            <person name="Argimon S."/>
            <person name="Zhang W."/>
            <person name="Yang X."/>
            <person name="Jeffery I.B."/>
            <person name="Cooney J.C."/>
            <person name="Kagawa T.F."/>
            <person name="Liu W."/>
            <person name="Song Y."/>
            <person name="Salvetti E."/>
            <person name="Wrobel A."/>
            <person name="Rasinkangas P."/>
            <person name="Parkhill J."/>
            <person name="Rea M.C."/>
            <person name="O'Sullivan O."/>
            <person name="Ritari J."/>
            <person name="Douillard F.P."/>
            <person name="Paul Ross R."/>
            <person name="Yang R."/>
            <person name="Briner A.E."/>
            <person name="Felis G.E."/>
            <person name="de Vos W.M."/>
            <person name="Barrangou R."/>
            <person name="Klaenhammer T.R."/>
            <person name="Caufield P.W."/>
            <person name="Cui Y."/>
            <person name="Zhang H."/>
            <person name="O'Toole P.W."/>
        </authorList>
    </citation>
    <scope>NUCLEOTIDE SEQUENCE [LARGE SCALE GENOMIC DNA]</scope>
    <source>
        <strain evidence="9 10">DSM 15946</strain>
    </source>
</reference>
<feature type="transmembrane region" description="Helical" evidence="7">
    <location>
        <begin position="90"/>
        <end position="110"/>
    </location>
</feature>
<keyword evidence="4 7" id="KW-0812">Transmembrane</keyword>
<dbReference type="Pfam" id="PF07690">
    <property type="entry name" value="MFS_1"/>
    <property type="match status" value="1"/>
</dbReference>
<evidence type="ECO:0000256" key="7">
    <source>
        <dbReference type="SAM" id="Phobius"/>
    </source>
</evidence>
<evidence type="ECO:0000256" key="5">
    <source>
        <dbReference type="ARBA" id="ARBA00022989"/>
    </source>
</evidence>
<feature type="transmembrane region" description="Helical" evidence="7">
    <location>
        <begin position="288"/>
        <end position="306"/>
    </location>
</feature>
<evidence type="ECO:0000313" key="9">
    <source>
        <dbReference type="EMBL" id="KRL88517.1"/>
    </source>
</evidence>
<feature type="transmembrane region" description="Helical" evidence="7">
    <location>
        <begin position="312"/>
        <end position="334"/>
    </location>
</feature>
<evidence type="ECO:0000256" key="1">
    <source>
        <dbReference type="ARBA" id="ARBA00004651"/>
    </source>
</evidence>
<dbReference type="PANTHER" id="PTHR43124:SF3">
    <property type="entry name" value="CHLORAMPHENICOL EFFLUX PUMP RV0191"/>
    <property type="match status" value="1"/>
</dbReference>
<feature type="transmembrane region" description="Helical" evidence="7">
    <location>
        <begin position="252"/>
        <end position="276"/>
    </location>
</feature>
<evidence type="ECO:0000313" key="10">
    <source>
        <dbReference type="Proteomes" id="UP000050816"/>
    </source>
</evidence>
<evidence type="ECO:0000256" key="2">
    <source>
        <dbReference type="ARBA" id="ARBA00022448"/>
    </source>
</evidence>
<proteinExistence type="predicted"/>
<dbReference type="GO" id="GO:0005886">
    <property type="term" value="C:plasma membrane"/>
    <property type="evidence" value="ECO:0007669"/>
    <property type="project" value="UniProtKB-SubCell"/>
</dbReference>
<dbReference type="Gene3D" id="1.20.1250.20">
    <property type="entry name" value="MFS general substrate transporter like domains"/>
    <property type="match status" value="1"/>
</dbReference>
<dbReference type="InterPro" id="IPR020846">
    <property type="entry name" value="MFS_dom"/>
</dbReference>
<dbReference type="PANTHER" id="PTHR43124">
    <property type="entry name" value="PURINE EFFLUX PUMP PBUE"/>
    <property type="match status" value="1"/>
</dbReference>
<name>A0A0R1UCP3_9LACO</name>
<protein>
    <submittedName>
        <fullName evidence="9">MFS family major facilitator transporter</fullName>
    </submittedName>
</protein>
<keyword evidence="3" id="KW-1003">Cell membrane</keyword>
<feature type="transmembrane region" description="Helical" evidence="7">
    <location>
        <begin position="179"/>
        <end position="200"/>
    </location>
</feature>
<sequence>MKIVRKKIGGFILTTISTGRLRLLTADFVLISFMLGCNEFMIVGNLSLIANSFHESLAQIAWLVSAFAWTYALLTPLITMATARFDRFKLLLTLLGVFLVGTVISCWAPSFNWLLLARILTASVAGLLESLLLVIAYDLAPNQASGSQIVAWIYTGFGIASVAGVPLGTFIAAHWHWQAAFYLVTAVTAVVAVATVFLVPHHLPGTPGSIKAQLKLFGDRQIWLGIGFVTFGAATLYGYYTYIRPLLQDTLGFSVTALTIILAVLGILDVLSSILSGRLAAKNGMRRLIPVYLLQISCLALFAPLMRSQLGGLTVLLLMGFLIPLFSAPAQVLFLNRANQAHPAAVTLASSLNAIFYNVGIAIASLSAAQTLEHFGLPALGWNAEFYCLLATGCLLLLVRQLKHTAA</sequence>